<dbReference type="AlphaFoldDB" id="A0A2T0UB95"/>
<evidence type="ECO:0000313" key="2">
    <source>
        <dbReference type="Proteomes" id="UP000238034"/>
    </source>
</evidence>
<proteinExistence type="predicted"/>
<name>A0A2T0UB95_9SPHI</name>
<dbReference type="RefSeq" id="WP_106290452.1">
    <property type="nucleotide sequence ID" value="NZ_PVTH01000001.1"/>
</dbReference>
<reference evidence="1 2" key="1">
    <citation type="submission" date="2018-03" db="EMBL/GenBank/DDBJ databases">
        <title>Genomic Encyclopedia of Type Strains, Phase III (KMG-III): the genomes of soil and plant-associated and newly described type strains.</title>
        <authorList>
            <person name="Whitman W."/>
        </authorList>
    </citation>
    <scope>NUCLEOTIDE SEQUENCE [LARGE SCALE GENOMIC DNA]</scope>
    <source>
        <strain evidence="1 2">CGMCC 1.9313</strain>
    </source>
</reference>
<dbReference type="EMBL" id="PVTH01000001">
    <property type="protein sequence ID" value="PRY55210.1"/>
    <property type="molecule type" value="Genomic_DNA"/>
</dbReference>
<evidence type="ECO:0000313" key="1">
    <source>
        <dbReference type="EMBL" id="PRY55210.1"/>
    </source>
</evidence>
<accession>A0A2T0UB95</accession>
<dbReference type="OrthoDB" id="980645at2"/>
<keyword evidence="2" id="KW-1185">Reference proteome</keyword>
<dbReference type="Proteomes" id="UP000238034">
    <property type="component" value="Unassembled WGS sequence"/>
</dbReference>
<protein>
    <submittedName>
        <fullName evidence="1">Uncharacterized protein</fullName>
    </submittedName>
</protein>
<organism evidence="1 2">
    <name type="scientific">Arcticibacter pallidicorallinus</name>
    <dbReference type="NCBI Taxonomy" id="1259464"/>
    <lineage>
        <taxon>Bacteria</taxon>
        <taxon>Pseudomonadati</taxon>
        <taxon>Bacteroidota</taxon>
        <taxon>Sphingobacteriia</taxon>
        <taxon>Sphingobacteriales</taxon>
        <taxon>Sphingobacteriaceae</taxon>
        <taxon>Arcticibacter</taxon>
    </lineage>
</organism>
<gene>
    <name evidence="1" type="ORF">B0I27_101178</name>
</gene>
<sequence length="122" mass="14125">MFYRLTAFLMIPLLLGVSLSRMAVFAGFELNRDYIASNLCENKDKVWLNCEGKCYLSKKLKQVEEKESKQEREVQKQLLQDSFMPENFIVFFGCELTTTINTPYPHLTPSGYSSILFQPPKV</sequence>
<comment type="caution">
    <text evidence="1">The sequence shown here is derived from an EMBL/GenBank/DDBJ whole genome shotgun (WGS) entry which is preliminary data.</text>
</comment>